<dbReference type="Pfam" id="PF00528">
    <property type="entry name" value="BPD_transp_1"/>
    <property type="match status" value="1"/>
</dbReference>
<evidence type="ECO:0000313" key="15">
    <source>
        <dbReference type="Proteomes" id="UP000661858"/>
    </source>
</evidence>
<feature type="domain" description="ABC transporter" evidence="12">
    <location>
        <begin position="340"/>
        <end position="581"/>
    </location>
</feature>
<dbReference type="GO" id="GO:0005886">
    <property type="term" value="C:plasma membrane"/>
    <property type="evidence" value="ECO:0007669"/>
    <property type="project" value="UniProtKB-SubCell"/>
</dbReference>
<comment type="similarity">
    <text evidence="3">Belongs to the ABC transporter superfamily.</text>
</comment>
<keyword evidence="15" id="KW-1185">Reference proteome</keyword>
<name>A0A937EES9_9ACTN</name>
<dbReference type="SUPFAM" id="SSF52540">
    <property type="entry name" value="P-loop containing nucleoside triphosphate hydrolases"/>
    <property type="match status" value="1"/>
</dbReference>
<dbReference type="GO" id="GO:0016887">
    <property type="term" value="F:ATP hydrolysis activity"/>
    <property type="evidence" value="ECO:0007669"/>
    <property type="project" value="InterPro"/>
</dbReference>
<accession>A0A937EES9</accession>
<evidence type="ECO:0000256" key="3">
    <source>
        <dbReference type="ARBA" id="ARBA00005417"/>
    </source>
</evidence>
<dbReference type="InterPro" id="IPR027417">
    <property type="entry name" value="P-loop_NTPase"/>
</dbReference>
<dbReference type="InterPro" id="IPR003439">
    <property type="entry name" value="ABC_transporter-like_ATP-bd"/>
</dbReference>
<feature type="transmembrane region" description="Helical" evidence="11">
    <location>
        <begin position="91"/>
        <end position="116"/>
    </location>
</feature>
<dbReference type="PROSITE" id="PS50893">
    <property type="entry name" value="ABC_TRANSPORTER_2"/>
    <property type="match status" value="1"/>
</dbReference>
<feature type="transmembrane region" description="Helical" evidence="11">
    <location>
        <begin position="137"/>
        <end position="163"/>
    </location>
</feature>
<dbReference type="InterPro" id="IPR003593">
    <property type="entry name" value="AAA+_ATPase"/>
</dbReference>
<evidence type="ECO:0000256" key="11">
    <source>
        <dbReference type="RuleBase" id="RU363032"/>
    </source>
</evidence>
<dbReference type="SMART" id="SM00382">
    <property type="entry name" value="AAA"/>
    <property type="match status" value="1"/>
</dbReference>
<dbReference type="InterPro" id="IPR000515">
    <property type="entry name" value="MetI-like"/>
</dbReference>
<dbReference type="GO" id="GO:0055085">
    <property type="term" value="P:transmembrane transport"/>
    <property type="evidence" value="ECO:0007669"/>
    <property type="project" value="InterPro"/>
</dbReference>
<keyword evidence="4 11" id="KW-0813">Transport</keyword>
<dbReference type="NCBIfam" id="TIGR01727">
    <property type="entry name" value="oligo_HPY"/>
    <property type="match status" value="1"/>
</dbReference>
<dbReference type="PANTHER" id="PTHR43297">
    <property type="entry name" value="OLIGOPEPTIDE TRANSPORT ATP-BINDING PROTEIN APPD"/>
    <property type="match status" value="1"/>
</dbReference>
<evidence type="ECO:0000256" key="5">
    <source>
        <dbReference type="ARBA" id="ARBA00022475"/>
    </source>
</evidence>
<keyword evidence="8" id="KW-0067">ATP-binding</keyword>
<dbReference type="PROSITE" id="PS50928">
    <property type="entry name" value="ABC_TM1"/>
    <property type="match status" value="1"/>
</dbReference>
<dbReference type="GO" id="GO:0015833">
    <property type="term" value="P:peptide transport"/>
    <property type="evidence" value="ECO:0007669"/>
    <property type="project" value="InterPro"/>
</dbReference>
<evidence type="ECO:0000256" key="10">
    <source>
        <dbReference type="ARBA" id="ARBA00023136"/>
    </source>
</evidence>
<feature type="domain" description="ABC transmembrane type-1" evidence="13">
    <location>
        <begin position="89"/>
        <end position="279"/>
    </location>
</feature>
<evidence type="ECO:0000259" key="12">
    <source>
        <dbReference type="PROSITE" id="PS50893"/>
    </source>
</evidence>
<comment type="similarity">
    <text evidence="11">Belongs to the binding-protein-dependent transport system permease family.</text>
</comment>
<evidence type="ECO:0000259" key="13">
    <source>
        <dbReference type="PROSITE" id="PS50928"/>
    </source>
</evidence>
<evidence type="ECO:0000256" key="2">
    <source>
        <dbReference type="ARBA" id="ARBA00004202"/>
    </source>
</evidence>
<evidence type="ECO:0000256" key="7">
    <source>
        <dbReference type="ARBA" id="ARBA00022741"/>
    </source>
</evidence>
<dbReference type="EMBL" id="JAERRK010000001">
    <property type="protein sequence ID" value="MBL1080824.1"/>
    <property type="molecule type" value="Genomic_DNA"/>
</dbReference>
<dbReference type="AlphaFoldDB" id="A0A937EES9"/>
<dbReference type="PROSITE" id="PS00211">
    <property type="entry name" value="ABC_TRANSPORTER_1"/>
    <property type="match status" value="1"/>
</dbReference>
<dbReference type="SUPFAM" id="SSF161098">
    <property type="entry name" value="MetI-like"/>
    <property type="match status" value="1"/>
</dbReference>
<dbReference type="Gene3D" id="3.40.50.300">
    <property type="entry name" value="P-loop containing nucleotide triphosphate hydrolases"/>
    <property type="match status" value="1"/>
</dbReference>
<dbReference type="CDD" id="cd03257">
    <property type="entry name" value="ABC_NikE_OppD_transporters"/>
    <property type="match status" value="1"/>
</dbReference>
<evidence type="ECO:0000256" key="1">
    <source>
        <dbReference type="ARBA" id="ARBA00004141"/>
    </source>
</evidence>
<dbReference type="InterPro" id="IPR035906">
    <property type="entry name" value="MetI-like_sf"/>
</dbReference>
<dbReference type="Pfam" id="PF00005">
    <property type="entry name" value="ABC_tran"/>
    <property type="match status" value="1"/>
</dbReference>
<dbReference type="InterPro" id="IPR017871">
    <property type="entry name" value="ABC_transporter-like_CS"/>
</dbReference>
<evidence type="ECO:0000313" key="14">
    <source>
        <dbReference type="EMBL" id="MBL1080824.1"/>
    </source>
</evidence>
<dbReference type="Gene3D" id="1.10.3720.10">
    <property type="entry name" value="MetI-like"/>
    <property type="match status" value="1"/>
</dbReference>
<dbReference type="InterPro" id="IPR013563">
    <property type="entry name" value="Oligopep_ABC_C"/>
</dbReference>
<comment type="caution">
    <text evidence="14">The sequence shown here is derived from an EMBL/GenBank/DDBJ whole genome shotgun (WGS) entry which is preliminary data.</text>
</comment>
<dbReference type="GO" id="GO:0005524">
    <property type="term" value="F:ATP binding"/>
    <property type="evidence" value="ECO:0007669"/>
    <property type="project" value="UniProtKB-KW"/>
</dbReference>
<keyword evidence="9 11" id="KW-1133">Transmembrane helix</keyword>
<feature type="transmembrane region" description="Helical" evidence="11">
    <location>
        <begin position="30"/>
        <end position="49"/>
    </location>
</feature>
<protein>
    <submittedName>
        <fullName evidence="14">Dipeptide/oligopeptide/nickel ABC transporter permease/ATP-binding protein</fullName>
    </submittedName>
</protein>
<evidence type="ECO:0000256" key="8">
    <source>
        <dbReference type="ARBA" id="ARBA00022840"/>
    </source>
</evidence>
<keyword evidence="5" id="KW-1003">Cell membrane</keyword>
<evidence type="ECO:0000256" key="6">
    <source>
        <dbReference type="ARBA" id="ARBA00022692"/>
    </source>
</evidence>
<dbReference type="FunFam" id="3.40.50.300:FF:000016">
    <property type="entry name" value="Oligopeptide ABC transporter ATP-binding component"/>
    <property type="match status" value="1"/>
</dbReference>
<reference evidence="14" key="1">
    <citation type="submission" date="2021-01" db="EMBL/GenBank/DDBJ databases">
        <title>WGS of actinomycetes isolated from Thailand.</title>
        <authorList>
            <person name="Thawai C."/>
        </authorList>
    </citation>
    <scope>NUCLEOTIDE SEQUENCE</scope>
    <source>
        <strain evidence="14">RCU-197</strain>
    </source>
</reference>
<keyword evidence="6 11" id="KW-0812">Transmembrane</keyword>
<keyword evidence="10 11" id="KW-0472">Membrane</keyword>
<organism evidence="14 15">
    <name type="scientific">Streptomyces actinomycinicus</name>
    <dbReference type="NCBI Taxonomy" id="1695166"/>
    <lineage>
        <taxon>Bacteria</taxon>
        <taxon>Bacillati</taxon>
        <taxon>Actinomycetota</taxon>
        <taxon>Actinomycetes</taxon>
        <taxon>Kitasatosporales</taxon>
        <taxon>Streptomycetaceae</taxon>
        <taxon>Streptomyces</taxon>
    </lineage>
</organism>
<dbReference type="Proteomes" id="UP000661858">
    <property type="component" value="Unassembled WGS sequence"/>
</dbReference>
<evidence type="ECO:0000256" key="9">
    <source>
        <dbReference type="ARBA" id="ARBA00022989"/>
    </source>
</evidence>
<sequence>MVTRASLTERFSRPGVRLRGWRRLPLPSKVAVCFLALVVLVAVLAPVLAPHDPLDQQDPAGGTGAPSAAHWMGQDSLGRDILSRLMYGARWSLAIGLGATALALVVGAVVGALAATSRKAVDETLMRCLDVVMAFPGIALAAVLVAVFGGGIGVLICAIAFLFTPPVARVVRANVLDQYGEDYVTAERVIGARTPHIVLRHVAVNCAAPVLVFCTVQVAEAIVFEASLSFIGAGVRPPDPSWGSVIADGKNMVLTGGWWATVFPGLLILLTVLSLNILSEGVSDAWAAPAPREVRAPADRLQTPEAGTGEVLQLPGLTEAARRLRSRARPLPGRGGQPVLAVENLAIGFPGRHGGVDIVDGVSFEVHPGEVLGLVGESGCGKSLTALTVMGLQPRDARVRGQVRFHQRDLLAEPMRVRRRLLGHEMAMVYQDALSSLNPAMTIRAQLKQLVRRGGRRGPRELLSLVGLDPERTLRSYPHELSGGQRQRVLIAMALSRDPKLIVADEPTTALDVTVQAQVMELLLRLRAELGFALILVSHDLALVADVTDRVVVMYGGQIMETGVTADLVAAPAHHYTRGLLGSVLSLESAEERMTQIKGVVPSPADFPAGCRFADRCPLATEVCHATAPVLTGTPTHTAACHHPAVEPTSAESWEALQ</sequence>
<dbReference type="InterPro" id="IPR050388">
    <property type="entry name" value="ABC_Ni/Peptide_Import"/>
</dbReference>
<evidence type="ECO:0000256" key="4">
    <source>
        <dbReference type="ARBA" id="ARBA00022448"/>
    </source>
</evidence>
<proteinExistence type="inferred from homology"/>
<dbReference type="CDD" id="cd06261">
    <property type="entry name" value="TM_PBP2"/>
    <property type="match status" value="1"/>
</dbReference>
<comment type="subcellular location">
    <subcellularLocation>
        <location evidence="11">Cell membrane</location>
        <topology evidence="11">Multi-pass membrane protein</topology>
    </subcellularLocation>
    <subcellularLocation>
        <location evidence="2">Cell membrane</location>
        <topology evidence="2">Peripheral membrane protein</topology>
    </subcellularLocation>
    <subcellularLocation>
        <location evidence="1">Membrane</location>
        <topology evidence="1">Multi-pass membrane protein</topology>
    </subcellularLocation>
</comment>
<dbReference type="Pfam" id="PF08352">
    <property type="entry name" value="oligo_HPY"/>
    <property type="match status" value="1"/>
</dbReference>
<gene>
    <name evidence="14" type="ORF">JK359_02345</name>
</gene>
<dbReference type="RefSeq" id="WP_201831039.1">
    <property type="nucleotide sequence ID" value="NZ_JAERRK010000001.1"/>
</dbReference>
<dbReference type="PANTHER" id="PTHR43297:SF2">
    <property type="entry name" value="DIPEPTIDE TRANSPORT ATP-BINDING PROTEIN DPPD"/>
    <property type="match status" value="1"/>
</dbReference>
<keyword evidence="7" id="KW-0547">Nucleotide-binding</keyword>